<proteinExistence type="predicted"/>
<reference evidence="1 2" key="1">
    <citation type="submission" date="2024-04" db="EMBL/GenBank/DDBJ databases">
        <authorList>
            <person name="Waldvogel A.-M."/>
            <person name="Schoenle A."/>
        </authorList>
    </citation>
    <scope>NUCLEOTIDE SEQUENCE [LARGE SCALE GENOMIC DNA]</scope>
</reference>
<evidence type="ECO:0000313" key="1">
    <source>
        <dbReference type="EMBL" id="CAL1615773.1"/>
    </source>
</evidence>
<dbReference type="AlphaFoldDB" id="A0AAV2MQS2"/>
<dbReference type="EMBL" id="OZ035831">
    <property type="protein sequence ID" value="CAL1615773.1"/>
    <property type="molecule type" value="Genomic_DNA"/>
</dbReference>
<keyword evidence="2" id="KW-1185">Reference proteome</keyword>
<sequence length="81" mass="8971">MALKVQRQRQGVLGRVFCQHPMSLPLGNSECPCAIRSAYLHVFRECSISSIPPSPCAEQKEGALTALTRALQRRATYRATL</sequence>
<dbReference type="Proteomes" id="UP001497482">
    <property type="component" value="Chromosome 9"/>
</dbReference>
<protein>
    <submittedName>
        <fullName evidence="1">Uncharacterized protein</fullName>
    </submittedName>
</protein>
<evidence type="ECO:0000313" key="2">
    <source>
        <dbReference type="Proteomes" id="UP001497482"/>
    </source>
</evidence>
<gene>
    <name evidence="1" type="ORF">KC01_LOCUS41660</name>
</gene>
<accession>A0AAV2MQS2</accession>
<name>A0AAV2MQS2_KNICA</name>
<organism evidence="1 2">
    <name type="scientific">Knipowitschia caucasica</name>
    <name type="common">Caucasian dwarf goby</name>
    <name type="synonym">Pomatoschistus caucasicus</name>
    <dbReference type="NCBI Taxonomy" id="637954"/>
    <lineage>
        <taxon>Eukaryota</taxon>
        <taxon>Metazoa</taxon>
        <taxon>Chordata</taxon>
        <taxon>Craniata</taxon>
        <taxon>Vertebrata</taxon>
        <taxon>Euteleostomi</taxon>
        <taxon>Actinopterygii</taxon>
        <taxon>Neopterygii</taxon>
        <taxon>Teleostei</taxon>
        <taxon>Neoteleostei</taxon>
        <taxon>Acanthomorphata</taxon>
        <taxon>Gobiaria</taxon>
        <taxon>Gobiiformes</taxon>
        <taxon>Gobioidei</taxon>
        <taxon>Gobiidae</taxon>
        <taxon>Gobiinae</taxon>
        <taxon>Knipowitschia</taxon>
    </lineage>
</organism>